<proteinExistence type="predicted"/>
<accession>A0ABW1J3Z0</accession>
<evidence type="ECO:0000313" key="4">
    <source>
        <dbReference type="Proteomes" id="UP001596302"/>
    </source>
</evidence>
<evidence type="ECO:0000256" key="1">
    <source>
        <dbReference type="SAM" id="SignalP"/>
    </source>
</evidence>
<protein>
    <submittedName>
        <fullName evidence="3">PQQ-dependent sugar dehydrogenase</fullName>
    </submittedName>
</protein>
<keyword evidence="1" id="KW-0732">Signal</keyword>
<feature type="domain" description="Glucose/Sorbosone dehydrogenase" evidence="2">
    <location>
        <begin position="61"/>
        <end position="363"/>
    </location>
</feature>
<dbReference type="SUPFAM" id="SSF50952">
    <property type="entry name" value="Soluble quinoprotein glucose dehydrogenase"/>
    <property type="match status" value="1"/>
</dbReference>
<gene>
    <name evidence="3" type="ORF">ACFQE5_13075</name>
</gene>
<comment type="caution">
    <text evidence="3">The sequence shown here is derived from an EMBL/GenBank/DDBJ whole genome shotgun (WGS) entry which is preliminary data.</text>
</comment>
<dbReference type="RefSeq" id="WP_379585168.1">
    <property type="nucleotide sequence ID" value="NZ_JBHSQW010000026.1"/>
</dbReference>
<evidence type="ECO:0000313" key="3">
    <source>
        <dbReference type="EMBL" id="MFC5995145.1"/>
    </source>
</evidence>
<name>A0ABW1J3Z0_9PSEU</name>
<dbReference type="InterPro" id="IPR012938">
    <property type="entry name" value="Glc/Sorbosone_DH"/>
</dbReference>
<feature type="signal peptide" evidence="1">
    <location>
        <begin position="1"/>
        <end position="20"/>
    </location>
</feature>
<dbReference type="InterPro" id="IPR011042">
    <property type="entry name" value="6-blade_b-propeller_TolB-like"/>
</dbReference>
<sequence>MRIAAIGVALVLSLTLAACGGAGPATPSGADAVVEVAATAPSGSLIPQRAAGAPRTLVTGLEVPWGLAFFPDGSALVTERESARLLRVSPEGAVTPVGTVTGVAARGEGGLLGVAVSPAFATDRAVFVYYTSATDNRVVRLRVAADGTIDGAAQQVLVSGIPAASIHNGGGLAFGPDGLLYVATGDAGRGAAAQDLGDLGGKILRITPDGAPAAGNPFGTAVFTYGHRNVQGLAFGPDGRMYATEFGQNRVDEINRITPGANYGWPTVEGIGHRAGLTDPLLTWTTSAASPSGLAYAGGSLWAGALRGQRLWRVPLASGGTGGAEPVGTPQPLFTHEFGRLRAVVATPDGSALWITTSNRDGRGSPTAEDDRILVVRLS</sequence>
<dbReference type="PROSITE" id="PS51257">
    <property type="entry name" value="PROKAR_LIPOPROTEIN"/>
    <property type="match status" value="1"/>
</dbReference>
<reference evidence="4" key="1">
    <citation type="journal article" date="2019" name="Int. J. Syst. Evol. Microbiol.">
        <title>The Global Catalogue of Microorganisms (GCM) 10K type strain sequencing project: providing services to taxonomists for standard genome sequencing and annotation.</title>
        <authorList>
            <consortium name="The Broad Institute Genomics Platform"/>
            <consortium name="The Broad Institute Genome Sequencing Center for Infectious Disease"/>
            <person name="Wu L."/>
            <person name="Ma J."/>
        </authorList>
    </citation>
    <scope>NUCLEOTIDE SEQUENCE [LARGE SCALE GENOMIC DNA]</scope>
    <source>
        <strain evidence="4">CCM 8391</strain>
    </source>
</reference>
<dbReference type="PANTHER" id="PTHR19328:SF13">
    <property type="entry name" value="HIPL1 PROTEIN"/>
    <property type="match status" value="1"/>
</dbReference>
<evidence type="ECO:0000259" key="2">
    <source>
        <dbReference type="Pfam" id="PF07995"/>
    </source>
</evidence>
<dbReference type="Proteomes" id="UP001596302">
    <property type="component" value="Unassembled WGS sequence"/>
</dbReference>
<organism evidence="3 4">
    <name type="scientific">Pseudonocardia hispaniensis</name>
    <dbReference type="NCBI Taxonomy" id="904933"/>
    <lineage>
        <taxon>Bacteria</taxon>
        <taxon>Bacillati</taxon>
        <taxon>Actinomycetota</taxon>
        <taxon>Actinomycetes</taxon>
        <taxon>Pseudonocardiales</taxon>
        <taxon>Pseudonocardiaceae</taxon>
        <taxon>Pseudonocardia</taxon>
    </lineage>
</organism>
<feature type="chain" id="PRO_5045260280" evidence="1">
    <location>
        <begin position="21"/>
        <end position="379"/>
    </location>
</feature>
<dbReference type="InterPro" id="IPR011041">
    <property type="entry name" value="Quinoprot_gluc/sorb_DH_b-prop"/>
</dbReference>
<dbReference type="PANTHER" id="PTHR19328">
    <property type="entry name" value="HEDGEHOG-INTERACTING PROTEIN"/>
    <property type="match status" value="1"/>
</dbReference>
<dbReference type="EMBL" id="JBHSQW010000026">
    <property type="protein sequence ID" value="MFC5995145.1"/>
    <property type="molecule type" value="Genomic_DNA"/>
</dbReference>
<dbReference type="Pfam" id="PF07995">
    <property type="entry name" value="GSDH"/>
    <property type="match status" value="1"/>
</dbReference>
<dbReference type="Gene3D" id="2.120.10.30">
    <property type="entry name" value="TolB, C-terminal domain"/>
    <property type="match status" value="1"/>
</dbReference>
<keyword evidence="4" id="KW-1185">Reference proteome</keyword>